<name>A0A0F9HA94_9ZZZZ</name>
<feature type="region of interest" description="Disordered" evidence="1">
    <location>
        <begin position="1"/>
        <end position="20"/>
    </location>
</feature>
<proteinExistence type="predicted"/>
<reference evidence="2" key="1">
    <citation type="journal article" date="2015" name="Nature">
        <title>Complex archaea that bridge the gap between prokaryotes and eukaryotes.</title>
        <authorList>
            <person name="Spang A."/>
            <person name="Saw J.H."/>
            <person name="Jorgensen S.L."/>
            <person name="Zaremba-Niedzwiedzka K."/>
            <person name="Martijn J."/>
            <person name="Lind A.E."/>
            <person name="van Eijk R."/>
            <person name="Schleper C."/>
            <person name="Guy L."/>
            <person name="Ettema T.J."/>
        </authorList>
    </citation>
    <scope>NUCLEOTIDE SEQUENCE</scope>
</reference>
<evidence type="ECO:0000256" key="1">
    <source>
        <dbReference type="SAM" id="MobiDB-lite"/>
    </source>
</evidence>
<dbReference type="EMBL" id="LAZR01015654">
    <property type="protein sequence ID" value="KKM07985.1"/>
    <property type="molecule type" value="Genomic_DNA"/>
</dbReference>
<evidence type="ECO:0000313" key="2">
    <source>
        <dbReference type="EMBL" id="KKM07985.1"/>
    </source>
</evidence>
<comment type="caution">
    <text evidence="2">The sequence shown here is derived from an EMBL/GenBank/DDBJ whole genome shotgun (WGS) entry which is preliminary data.</text>
</comment>
<organism evidence="2">
    <name type="scientific">marine sediment metagenome</name>
    <dbReference type="NCBI Taxonomy" id="412755"/>
    <lineage>
        <taxon>unclassified sequences</taxon>
        <taxon>metagenomes</taxon>
        <taxon>ecological metagenomes</taxon>
    </lineage>
</organism>
<accession>A0A0F9HA94</accession>
<protein>
    <submittedName>
        <fullName evidence="2">Uncharacterized protein</fullName>
    </submittedName>
</protein>
<dbReference type="AlphaFoldDB" id="A0A0F9HA94"/>
<gene>
    <name evidence="2" type="ORF">LCGC14_1728470</name>
</gene>
<sequence>MSVQTAALLRGSGTQSSGVANGTATATVAAIVAQVHLVFGVEANYDIGVSAIKTVTLKHGGVTWVTFRWDFTNGPFVFNLPVALKSAQNEAVTAELEASGAGGTTGYITLYTATN</sequence>